<name>A0A1H4APU1_9BACI</name>
<organism evidence="3 4">
    <name type="scientific">Thalassobacillus cyri</name>
    <dbReference type="NCBI Taxonomy" id="571932"/>
    <lineage>
        <taxon>Bacteria</taxon>
        <taxon>Bacillati</taxon>
        <taxon>Bacillota</taxon>
        <taxon>Bacilli</taxon>
        <taxon>Bacillales</taxon>
        <taxon>Bacillaceae</taxon>
        <taxon>Thalassobacillus</taxon>
    </lineage>
</organism>
<evidence type="ECO:0000313" key="3">
    <source>
        <dbReference type="EMBL" id="SEA37871.1"/>
    </source>
</evidence>
<protein>
    <submittedName>
        <fullName evidence="3">Uncharacterized protein</fullName>
    </submittedName>
</protein>
<keyword evidence="4" id="KW-1185">Reference proteome</keyword>
<keyword evidence="1" id="KW-0175">Coiled coil</keyword>
<accession>A0A1H4APU1</accession>
<dbReference type="RefSeq" id="WP_093043729.1">
    <property type="nucleotide sequence ID" value="NZ_FNQR01000004.1"/>
</dbReference>
<gene>
    <name evidence="3" type="ORF">SAMN05421743_104166</name>
</gene>
<evidence type="ECO:0000256" key="1">
    <source>
        <dbReference type="SAM" id="Coils"/>
    </source>
</evidence>
<sequence length="141" mass="15776">MAKGNKKYDYDLDQVKQLLEESDKNYRQIAAETGCPYSNVVYHGRKIRGKRYKNNVQEVVSFVTTEDKAPVQSLQSENDTVSSEAFKSPSGDSSIPAFEITTANLSLEQAEEKAKNMIEAARVLGVNKVTLQISSHEEENK</sequence>
<reference evidence="3 4" key="1">
    <citation type="submission" date="2016-10" db="EMBL/GenBank/DDBJ databases">
        <authorList>
            <person name="de Groot N.N."/>
        </authorList>
    </citation>
    <scope>NUCLEOTIDE SEQUENCE [LARGE SCALE GENOMIC DNA]</scope>
    <source>
        <strain evidence="3 4">CCM7597</strain>
    </source>
</reference>
<dbReference type="Proteomes" id="UP000198584">
    <property type="component" value="Unassembled WGS sequence"/>
</dbReference>
<dbReference type="OrthoDB" id="2968940at2"/>
<proteinExistence type="predicted"/>
<feature type="region of interest" description="Disordered" evidence="2">
    <location>
        <begin position="67"/>
        <end position="93"/>
    </location>
</feature>
<feature type="compositionally biased region" description="Polar residues" evidence="2">
    <location>
        <begin position="72"/>
        <end position="93"/>
    </location>
</feature>
<dbReference type="AlphaFoldDB" id="A0A1H4APU1"/>
<evidence type="ECO:0000256" key="2">
    <source>
        <dbReference type="SAM" id="MobiDB-lite"/>
    </source>
</evidence>
<dbReference type="EMBL" id="FNQR01000004">
    <property type="protein sequence ID" value="SEA37871.1"/>
    <property type="molecule type" value="Genomic_DNA"/>
</dbReference>
<evidence type="ECO:0000313" key="4">
    <source>
        <dbReference type="Proteomes" id="UP000198584"/>
    </source>
</evidence>
<feature type="coiled-coil region" evidence="1">
    <location>
        <begin position="100"/>
        <end position="127"/>
    </location>
</feature>